<dbReference type="GO" id="GO:0005886">
    <property type="term" value="C:plasma membrane"/>
    <property type="evidence" value="ECO:0007669"/>
    <property type="project" value="UniProtKB-SubCell"/>
</dbReference>
<dbReference type="GO" id="GO:0015385">
    <property type="term" value="F:sodium:proton antiporter activity"/>
    <property type="evidence" value="ECO:0007669"/>
    <property type="project" value="TreeGrafter"/>
</dbReference>
<keyword evidence="6 8" id="KW-1133">Transmembrane helix</keyword>
<keyword evidence="4" id="KW-1003">Cell membrane</keyword>
<dbReference type="AlphaFoldDB" id="A0A6C2UUF0"/>
<organism evidence="9 10">
    <name type="scientific">Pontiella sulfatireligans</name>
    <dbReference type="NCBI Taxonomy" id="2750658"/>
    <lineage>
        <taxon>Bacteria</taxon>
        <taxon>Pseudomonadati</taxon>
        <taxon>Kiritimatiellota</taxon>
        <taxon>Kiritimatiellia</taxon>
        <taxon>Kiritimatiellales</taxon>
        <taxon>Pontiellaceae</taxon>
        <taxon>Pontiella</taxon>
    </lineage>
</organism>
<comment type="subcellular location">
    <subcellularLocation>
        <location evidence="1">Cell membrane</location>
        <topology evidence="1">Multi-pass membrane protein</topology>
    </subcellularLocation>
</comment>
<comment type="similarity">
    <text evidence="2">Belongs to the CPA3 antiporters (TC 2.A.63) subunit F family.</text>
</comment>
<dbReference type="Pfam" id="PF04066">
    <property type="entry name" value="MrpF_PhaF"/>
    <property type="match status" value="1"/>
</dbReference>
<evidence type="ECO:0000256" key="8">
    <source>
        <dbReference type="SAM" id="Phobius"/>
    </source>
</evidence>
<keyword evidence="3" id="KW-0813">Transport</keyword>
<dbReference type="PANTHER" id="PTHR34702:SF1">
    <property type="entry name" value="NA(+)_H(+) ANTIPORTER SUBUNIT F"/>
    <property type="match status" value="1"/>
</dbReference>
<evidence type="ECO:0000313" key="9">
    <source>
        <dbReference type="EMBL" id="VGO22516.1"/>
    </source>
</evidence>
<dbReference type="Proteomes" id="UP000346198">
    <property type="component" value="Unassembled WGS sequence"/>
</dbReference>
<feature type="transmembrane region" description="Helical" evidence="8">
    <location>
        <begin position="59"/>
        <end position="82"/>
    </location>
</feature>
<sequence>MVEFVCPIVMLMLIVSFGAAFVRVVIGPTLPDRVVALDMAATIVVALILTHCVQSGSSYYIPAAISIALLSFIGTVALALYISKGGPS</sequence>
<dbReference type="RefSeq" id="WP_136063911.1">
    <property type="nucleotide sequence ID" value="NZ_CAAHFH010000002.1"/>
</dbReference>
<evidence type="ECO:0000313" key="10">
    <source>
        <dbReference type="Proteomes" id="UP000346198"/>
    </source>
</evidence>
<dbReference type="EMBL" id="CAAHFH010000002">
    <property type="protein sequence ID" value="VGO22516.1"/>
    <property type="molecule type" value="Genomic_DNA"/>
</dbReference>
<evidence type="ECO:0000256" key="3">
    <source>
        <dbReference type="ARBA" id="ARBA00022448"/>
    </source>
</evidence>
<reference evidence="9 10" key="1">
    <citation type="submission" date="2019-04" db="EMBL/GenBank/DDBJ databases">
        <authorList>
            <person name="Van Vliet M D."/>
        </authorList>
    </citation>
    <scope>NUCLEOTIDE SEQUENCE [LARGE SCALE GENOMIC DNA]</scope>
    <source>
        <strain evidence="9 10">F21</strain>
    </source>
</reference>
<evidence type="ECO:0000256" key="2">
    <source>
        <dbReference type="ARBA" id="ARBA00009212"/>
    </source>
</evidence>
<evidence type="ECO:0000256" key="1">
    <source>
        <dbReference type="ARBA" id="ARBA00004651"/>
    </source>
</evidence>
<proteinExistence type="inferred from homology"/>
<evidence type="ECO:0000256" key="7">
    <source>
        <dbReference type="ARBA" id="ARBA00023136"/>
    </source>
</evidence>
<evidence type="ECO:0000256" key="6">
    <source>
        <dbReference type="ARBA" id="ARBA00022989"/>
    </source>
</evidence>
<name>A0A6C2UUF0_9BACT</name>
<evidence type="ECO:0000256" key="5">
    <source>
        <dbReference type="ARBA" id="ARBA00022692"/>
    </source>
</evidence>
<keyword evidence="10" id="KW-1185">Reference proteome</keyword>
<dbReference type="InterPro" id="IPR007208">
    <property type="entry name" value="MrpF/PhaF-like"/>
</dbReference>
<accession>A0A6C2UUF0</accession>
<feature type="transmembrane region" description="Helical" evidence="8">
    <location>
        <begin position="33"/>
        <end position="53"/>
    </location>
</feature>
<gene>
    <name evidence="9" type="primary">mrpF</name>
    <name evidence="9" type="ORF">SCARR_04600</name>
</gene>
<keyword evidence="5 8" id="KW-0812">Transmembrane</keyword>
<dbReference type="PANTHER" id="PTHR34702">
    <property type="entry name" value="NA(+)/H(+) ANTIPORTER SUBUNIT F1"/>
    <property type="match status" value="1"/>
</dbReference>
<feature type="transmembrane region" description="Helical" evidence="8">
    <location>
        <begin position="6"/>
        <end position="26"/>
    </location>
</feature>
<protein>
    <submittedName>
        <fullName evidence="9">Na(+)/H(+) antiporter subunit F</fullName>
    </submittedName>
</protein>
<evidence type="ECO:0000256" key="4">
    <source>
        <dbReference type="ARBA" id="ARBA00022475"/>
    </source>
</evidence>
<keyword evidence="7 8" id="KW-0472">Membrane</keyword>